<dbReference type="SUPFAM" id="SSF47384">
    <property type="entry name" value="Homodimeric domain of signal transducing histidine kinase"/>
    <property type="match status" value="1"/>
</dbReference>
<dbReference type="EC" id="2.7.13.3" evidence="2"/>
<feature type="domain" description="Histidine kinase" evidence="9">
    <location>
        <begin position="184"/>
        <end position="325"/>
    </location>
</feature>
<dbReference type="InterPro" id="IPR035965">
    <property type="entry name" value="PAS-like_dom_sf"/>
</dbReference>
<keyword evidence="8" id="KW-1133">Transmembrane helix</keyword>
<comment type="caution">
    <text evidence="11">The sequence shown here is derived from an EMBL/GenBank/DDBJ whole genome shotgun (WGS) entry which is preliminary data.</text>
</comment>
<name>A0A0F9MBA3_9ZZZZ</name>
<dbReference type="InterPro" id="IPR003661">
    <property type="entry name" value="HisK_dim/P_dom"/>
</dbReference>
<organism evidence="11">
    <name type="scientific">marine sediment metagenome</name>
    <dbReference type="NCBI Taxonomy" id="412755"/>
    <lineage>
        <taxon>unclassified sequences</taxon>
        <taxon>metagenomes</taxon>
        <taxon>ecological metagenomes</taxon>
    </lineage>
</organism>
<dbReference type="PROSITE" id="PS50109">
    <property type="entry name" value="HIS_KIN"/>
    <property type="match status" value="1"/>
</dbReference>
<keyword evidence="3" id="KW-0597">Phosphoprotein</keyword>
<dbReference type="NCBIfam" id="TIGR00229">
    <property type="entry name" value="sensory_box"/>
    <property type="match status" value="1"/>
</dbReference>
<dbReference type="InterPro" id="IPR013655">
    <property type="entry name" value="PAS_fold_3"/>
</dbReference>
<dbReference type="GO" id="GO:0016036">
    <property type="term" value="P:cellular response to phosphate starvation"/>
    <property type="evidence" value="ECO:0007669"/>
    <property type="project" value="TreeGrafter"/>
</dbReference>
<proteinExistence type="predicted"/>
<gene>
    <name evidence="11" type="ORF">LCGC14_1176370</name>
</gene>
<dbReference type="InterPro" id="IPR036097">
    <property type="entry name" value="HisK_dim/P_sf"/>
</dbReference>
<dbReference type="InterPro" id="IPR036890">
    <property type="entry name" value="HATPase_C_sf"/>
</dbReference>
<protein>
    <recommendedName>
        <fullName evidence="2">histidine kinase</fullName>
        <ecNumber evidence="2">2.7.13.3</ecNumber>
    </recommendedName>
</protein>
<reference evidence="11" key="1">
    <citation type="journal article" date="2015" name="Nature">
        <title>Complex archaea that bridge the gap between prokaryotes and eukaryotes.</title>
        <authorList>
            <person name="Spang A."/>
            <person name="Saw J.H."/>
            <person name="Jorgensen S.L."/>
            <person name="Zaremba-Niedzwiedzka K."/>
            <person name="Martijn J."/>
            <person name="Lind A.E."/>
            <person name="van Eijk R."/>
            <person name="Schleper C."/>
            <person name="Guy L."/>
            <person name="Ettema T.J."/>
        </authorList>
    </citation>
    <scope>NUCLEOTIDE SEQUENCE</scope>
</reference>
<dbReference type="PROSITE" id="PS50112">
    <property type="entry name" value="PAS"/>
    <property type="match status" value="1"/>
</dbReference>
<dbReference type="AlphaFoldDB" id="A0A0F9MBA3"/>
<evidence type="ECO:0000313" key="11">
    <source>
        <dbReference type="EMBL" id="KKM96606.1"/>
    </source>
</evidence>
<dbReference type="Pfam" id="PF08447">
    <property type="entry name" value="PAS_3"/>
    <property type="match status" value="1"/>
</dbReference>
<dbReference type="SMART" id="SM00388">
    <property type="entry name" value="HisKA"/>
    <property type="match status" value="1"/>
</dbReference>
<evidence type="ECO:0000256" key="4">
    <source>
        <dbReference type="ARBA" id="ARBA00022679"/>
    </source>
</evidence>
<keyword evidence="4" id="KW-0808">Transferase</keyword>
<sequence length="325" mass="37405">MFSHVFHEILIRIIAFGTIFTLGLVLQYYRLQQINNENKLKESEAKVRNLVNNISDVLIEANVDGVLTFISSRIFRLIESGSEEINNSKLIDWLHPEDRDLYQESFKAALNSKASLSLECRIRNKKGYFIPISIRGSFAKINDVNKFFGVIRNITEKRKVDKMIRREIKKLQELDSIKNALVNRISHELKTPLISIFSGTEFLLYDFGNQLTEEVKTIIGDVHDGGYRLKTMVENLLTVFEINSDKIKFNPTKENVIQIIKQCIEDIIFQANERNVSINVELLDKIFLDVDKILIQKAIFNIISNAVKNTPPNGNILISTLEHHT</sequence>
<keyword evidence="8" id="KW-0812">Transmembrane</keyword>
<dbReference type="SUPFAM" id="SSF55785">
    <property type="entry name" value="PYP-like sensor domain (PAS domain)"/>
    <property type="match status" value="1"/>
</dbReference>
<dbReference type="PANTHER" id="PTHR45453">
    <property type="entry name" value="PHOSPHATE REGULON SENSOR PROTEIN PHOR"/>
    <property type="match status" value="1"/>
</dbReference>
<dbReference type="GO" id="GO:0005886">
    <property type="term" value="C:plasma membrane"/>
    <property type="evidence" value="ECO:0007669"/>
    <property type="project" value="TreeGrafter"/>
</dbReference>
<evidence type="ECO:0000256" key="6">
    <source>
        <dbReference type="ARBA" id="ARBA00023012"/>
    </source>
</evidence>
<evidence type="ECO:0000259" key="9">
    <source>
        <dbReference type="PROSITE" id="PS50109"/>
    </source>
</evidence>
<evidence type="ECO:0000256" key="5">
    <source>
        <dbReference type="ARBA" id="ARBA00022777"/>
    </source>
</evidence>
<evidence type="ECO:0000256" key="7">
    <source>
        <dbReference type="ARBA" id="ARBA00023136"/>
    </source>
</evidence>
<evidence type="ECO:0000256" key="1">
    <source>
        <dbReference type="ARBA" id="ARBA00000085"/>
    </source>
</evidence>
<dbReference type="InterPro" id="IPR005467">
    <property type="entry name" value="His_kinase_dom"/>
</dbReference>
<dbReference type="CDD" id="cd00082">
    <property type="entry name" value="HisKA"/>
    <property type="match status" value="1"/>
</dbReference>
<dbReference type="GO" id="GO:0004721">
    <property type="term" value="F:phosphoprotein phosphatase activity"/>
    <property type="evidence" value="ECO:0007669"/>
    <property type="project" value="TreeGrafter"/>
</dbReference>
<dbReference type="Gene3D" id="3.30.565.10">
    <property type="entry name" value="Histidine kinase-like ATPase, C-terminal domain"/>
    <property type="match status" value="1"/>
</dbReference>
<keyword evidence="5" id="KW-0418">Kinase</keyword>
<dbReference type="InterPro" id="IPR050351">
    <property type="entry name" value="BphY/WalK/GraS-like"/>
</dbReference>
<feature type="domain" description="PAS" evidence="10">
    <location>
        <begin position="43"/>
        <end position="113"/>
    </location>
</feature>
<dbReference type="InterPro" id="IPR000014">
    <property type="entry name" value="PAS"/>
</dbReference>
<feature type="transmembrane region" description="Helical" evidence="8">
    <location>
        <begin position="9"/>
        <end position="29"/>
    </location>
</feature>
<dbReference type="PANTHER" id="PTHR45453:SF1">
    <property type="entry name" value="PHOSPHATE REGULON SENSOR PROTEIN PHOR"/>
    <property type="match status" value="1"/>
</dbReference>
<dbReference type="Gene3D" id="3.30.450.20">
    <property type="entry name" value="PAS domain"/>
    <property type="match status" value="1"/>
</dbReference>
<evidence type="ECO:0000259" key="10">
    <source>
        <dbReference type="PROSITE" id="PS50112"/>
    </source>
</evidence>
<dbReference type="EMBL" id="LAZR01005859">
    <property type="protein sequence ID" value="KKM96606.1"/>
    <property type="molecule type" value="Genomic_DNA"/>
</dbReference>
<dbReference type="SUPFAM" id="SSF55874">
    <property type="entry name" value="ATPase domain of HSP90 chaperone/DNA topoisomerase II/histidine kinase"/>
    <property type="match status" value="1"/>
</dbReference>
<dbReference type="Pfam" id="PF00512">
    <property type="entry name" value="HisKA"/>
    <property type="match status" value="1"/>
</dbReference>
<dbReference type="Gene3D" id="1.10.287.130">
    <property type="match status" value="1"/>
</dbReference>
<evidence type="ECO:0000256" key="2">
    <source>
        <dbReference type="ARBA" id="ARBA00012438"/>
    </source>
</evidence>
<keyword evidence="6" id="KW-0902">Two-component regulatory system</keyword>
<accession>A0A0F9MBA3</accession>
<dbReference type="GO" id="GO:0000155">
    <property type="term" value="F:phosphorelay sensor kinase activity"/>
    <property type="evidence" value="ECO:0007669"/>
    <property type="project" value="InterPro"/>
</dbReference>
<evidence type="ECO:0000256" key="8">
    <source>
        <dbReference type="SAM" id="Phobius"/>
    </source>
</evidence>
<evidence type="ECO:0000256" key="3">
    <source>
        <dbReference type="ARBA" id="ARBA00022553"/>
    </source>
</evidence>
<dbReference type="CDD" id="cd00130">
    <property type="entry name" value="PAS"/>
    <property type="match status" value="1"/>
</dbReference>
<keyword evidence="7 8" id="KW-0472">Membrane</keyword>
<feature type="non-terminal residue" evidence="11">
    <location>
        <position position="325"/>
    </location>
</feature>
<comment type="catalytic activity">
    <reaction evidence="1">
        <text>ATP + protein L-histidine = ADP + protein N-phospho-L-histidine.</text>
        <dbReference type="EC" id="2.7.13.3"/>
    </reaction>
</comment>
<dbReference type="SMART" id="SM00091">
    <property type="entry name" value="PAS"/>
    <property type="match status" value="1"/>
</dbReference>